<proteinExistence type="predicted"/>
<keyword evidence="2" id="KW-1185">Reference proteome</keyword>
<organism evidence="1 2">
    <name type="scientific">Zarea fungicola</name>
    <dbReference type="NCBI Taxonomy" id="93591"/>
    <lineage>
        <taxon>Eukaryota</taxon>
        <taxon>Fungi</taxon>
        <taxon>Dikarya</taxon>
        <taxon>Ascomycota</taxon>
        <taxon>Pezizomycotina</taxon>
        <taxon>Sordariomycetes</taxon>
        <taxon>Hypocreomycetidae</taxon>
        <taxon>Hypocreales</taxon>
        <taxon>Cordycipitaceae</taxon>
        <taxon>Zarea</taxon>
    </lineage>
</organism>
<sequence length="285" mass="31925">MSNSKKYASGAMDDTAKERSIESWLDCDDLRPKEYFEQRSAKEMAEHLTVPTRTLQQTLACACRILAHKQEDAGLAGQISARSIRGAGYYWTLRYGVGWEEARPEDFIEVDADLNTIEGTGMANPATRFHLWIYASRPHVESVVHTHSPWVQAMVAARQPLVVAQMDMTTLYDDCAFLAEWPGLPIADQEGVIIDKALGDKRTILLAHHGMLTTGSTIQEAAFLCVILERACRIQVRAAPFGPLQPVDADLAREAARYGLRPSKVNATFEYWFRLTQPIKPLVFD</sequence>
<evidence type="ECO:0000313" key="1">
    <source>
        <dbReference type="EMBL" id="KAJ2982133.1"/>
    </source>
</evidence>
<protein>
    <submittedName>
        <fullName evidence="1">Uncharacterized protein</fullName>
    </submittedName>
</protein>
<reference evidence="1" key="1">
    <citation type="submission" date="2022-08" db="EMBL/GenBank/DDBJ databases">
        <title>Genome Sequence of Lecanicillium fungicola.</title>
        <authorList>
            <person name="Buettner E."/>
        </authorList>
    </citation>
    <scope>NUCLEOTIDE SEQUENCE</scope>
    <source>
        <strain evidence="1">Babe33</strain>
    </source>
</reference>
<evidence type="ECO:0000313" key="2">
    <source>
        <dbReference type="Proteomes" id="UP001143910"/>
    </source>
</evidence>
<dbReference type="Proteomes" id="UP001143910">
    <property type="component" value="Unassembled WGS sequence"/>
</dbReference>
<gene>
    <name evidence="1" type="ORF">NQ176_g1592</name>
</gene>
<name>A0ACC1NTL4_9HYPO</name>
<comment type="caution">
    <text evidence="1">The sequence shown here is derived from an EMBL/GenBank/DDBJ whole genome shotgun (WGS) entry which is preliminary data.</text>
</comment>
<dbReference type="EMBL" id="JANJQO010000092">
    <property type="protein sequence ID" value="KAJ2982133.1"/>
    <property type="molecule type" value="Genomic_DNA"/>
</dbReference>
<accession>A0ACC1NTL4</accession>